<feature type="compositionally biased region" description="Polar residues" evidence="1">
    <location>
        <begin position="26"/>
        <end position="49"/>
    </location>
</feature>
<dbReference type="AlphaFoldDB" id="A0AA39HEK3"/>
<organism evidence="2 3">
    <name type="scientific">Steinernema hermaphroditum</name>
    <dbReference type="NCBI Taxonomy" id="289476"/>
    <lineage>
        <taxon>Eukaryota</taxon>
        <taxon>Metazoa</taxon>
        <taxon>Ecdysozoa</taxon>
        <taxon>Nematoda</taxon>
        <taxon>Chromadorea</taxon>
        <taxon>Rhabditida</taxon>
        <taxon>Tylenchina</taxon>
        <taxon>Panagrolaimomorpha</taxon>
        <taxon>Strongyloidoidea</taxon>
        <taxon>Steinernematidae</taxon>
        <taxon>Steinernema</taxon>
    </lineage>
</organism>
<dbReference type="EMBL" id="JAUCMV010000004">
    <property type="protein sequence ID" value="KAK0403781.1"/>
    <property type="molecule type" value="Genomic_DNA"/>
</dbReference>
<name>A0AA39HEK3_9BILA</name>
<feature type="region of interest" description="Disordered" evidence="1">
    <location>
        <begin position="1"/>
        <end position="114"/>
    </location>
</feature>
<accession>A0AA39HEK3</accession>
<gene>
    <name evidence="2" type="ORF">QR680_017118</name>
</gene>
<reference evidence="2" key="1">
    <citation type="submission" date="2023-06" db="EMBL/GenBank/DDBJ databases">
        <title>Genomic analysis of the entomopathogenic nematode Steinernema hermaphroditum.</title>
        <authorList>
            <person name="Schwarz E.M."/>
            <person name="Heppert J.K."/>
            <person name="Baniya A."/>
            <person name="Schwartz H.T."/>
            <person name="Tan C.-H."/>
            <person name="Antoshechkin I."/>
            <person name="Sternberg P.W."/>
            <person name="Goodrich-Blair H."/>
            <person name="Dillman A.R."/>
        </authorList>
    </citation>
    <scope>NUCLEOTIDE SEQUENCE</scope>
    <source>
        <strain evidence="2">PS9179</strain>
        <tissue evidence="2">Whole animal</tissue>
    </source>
</reference>
<evidence type="ECO:0000256" key="1">
    <source>
        <dbReference type="SAM" id="MobiDB-lite"/>
    </source>
</evidence>
<feature type="compositionally biased region" description="Basic and acidic residues" evidence="1">
    <location>
        <begin position="50"/>
        <end position="68"/>
    </location>
</feature>
<comment type="caution">
    <text evidence="2">The sequence shown here is derived from an EMBL/GenBank/DDBJ whole genome shotgun (WGS) entry which is preliminary data.</text>
</comment>
<protein>
    <submittedName>
        <fullName evidence="2">Uncharacterized protein</fullName>
    </submittedName>
</protein>
<evidence type="ECO:0000313" key="3">
    <source>
        <dbReference type="Proteomes" id="UP001175271"/>
    </source>
</evidence>
<feature type="compositionally biased region" description="Basic and acidic residues" evidence="1">
    <location>
        <begin position="75"/>
        <end position="91"/>
    </location>
</feature>
<keyword evidence="3" id="KW-1185">Reference proteome</keyword>
<feature type="compositionally biased region" description="Basic and acidic residues" evidence="1">
    <location>
        <begin position="99"/>
        <end position="112"/>
    </location>
</feature>
<dbReference type="Proteomes" id="UP001175271">
    <property type="component" value="Unassembled WGS sequence"/>
</dbReference>
<proteinExistence type="predicted"/>
<evidence type="ECO:0000313" key="2">
    <source>
        <dbReference type="EMBL" id="KAK0403781.1"/>
    </source>
</evidence>
<sequence length="140" mass="15714">MGCCYSGSKKSQDSATVATIAMPQPGKSSQKSLRNMPSSQKFSDVTSHGSKADRYKKNRRVEPVRKNLEQPSGSRKNEKWSEETQKTEEAPKSASLVKKVTEDDQKTKDEQVSKTVQRLRVTHDEQLDHCSLEDEVEATV</sequence>